<dbReference type="PANTHER" id="PTHR47123">
    <property type="entry name" value="F-BOX PROTEIN SKIP23"/>
    <property type="match status" value="1"/>
</dbReference>
<dbReference type="InParanoid" id="A0A7N2M256"/>
<dbReference type="SMART" id="SM00256">
    <property type="entry name" value="FBOX"/>
    <property type="match status" value="1"/>
</dbReference>
<dbReference type="Gramene" id="QL06p052388:mrna">
    <property type="protein sequence ID" value="QL06p052388:mrna:CDS:2"/>
    <property type="gene ID" value="QL06p052388"/>
</dbReference>
<dbReference type="Pfam" id="PF03478">
    <property type="entry name" value="Beta-prop_KIB1-4"/>
    <property type="match status" value="1"/>
</dbReference>
<organism evidence="2 3">
    <name type="scientific">Quercus lobata</name>
    <name type="common">Valley oak</name>
    <dbReference type="NCBI Taxonomy" id="97700"/>
    <lineage>
        <taxon>Eukaryota</taxon>
        <taxon>Viridiplantae</taxon>
        <taxon>Streptophyta</taxon>
        <taxon>Embryophyta</taxon>
        <taxon>Tracheophyta</taxon>
        <taxon>Spermatophyta</taxon>
        <taxon>Magnoliopsida</taxon>
        <taxon>eudicotyledons</taxon>
        <taxon>Gunneridae</taxon>
        <taxon>Pentapetalae</taxon>
        <taxon>rosids</taxon>
        <taxon>fabids</taxon>
        <taxon>Fagales</taxon>
        <taxon>Fagaceae</taxon>
        <taxon>Quercus</taxon>
    </lineage>
</organism>
<dbReference type="GeneID" id="115995237"/>
<dbReference type="EMBL" id="LRBV02000006">
    <property type="status" value="NOT_ANNOTATED_CDS"/>
    <property type="molecule type" value="Genomic_DNA"/>
</dbReference>
<dbReference type="OrthoDB" id="638130at2759"/>
<protein>
    <recommendedName>
        <fullName evidence="1">F-box domain-containing protein</fullName>
    </recommendedName>
</protein>
<dbReference type="InterPro" id="IPR036047">
    <property type="entry name" value="F-box-like_dom_sf"/>
</dbReference>
<dbReference type="Gene3D" id="1.20.1280.50">
    <property type="match status" value="1"/>
</dbReference>
<gene>
    <name evidence="2" type="primary">LOC115995237</name>
</gene>
<reference evidence="2 3" key="1">
    <citation type="journal article" date="2016" name="G3 (Bethesda)">
        <title>First Draft Assembly and Annotation of the Genome of a California Endemic Oak Quercus lobata Nee (Fagaceae).</title>
        <authorList>
            <person name="Sork V.L."/>
            <person name="Fitz-Gibbon S.T."/>
            <person name="Puiu D."/>
            <person name="Crepeau M."/>
            <person name="Gugger P.F."/>
            <person name="Sherman R."/>
            <person name="Stevens K."/>
            <person name="Langley C.H."/>
            <person name="Pellegrini M."/>
            <person name="Salzberg S.L."/>
        </authorList>
    </citation>
    <scope>NUCLEOTIDE SEQUENCE [LARGE SCALE GENOMIC DNA]</scope>
    <source>
        <strain evidence="2 3">cv. SW786</strain>
    </source>
</reference>
<evidence type="ECO:0000313" key="2">
    <source>
        <dbReference type="EnsemblPlants" id="QL06p052388:mrna:CDS:2"/>
    </source>
</evidence>
<dbReference type="EnsemblPlants" id="QL06p052388:mrna">
    <property type="protein sequence ID" value="QL06p052388:mrna:CDS:2"/>
    <property type="gene ID" value="QL06p052388"/>
</dbReference>
<dbReference type="PANTHER" id="PTHR47123:SF28">
    <property type="entry name" value="F-BOX DOMAIN-CONTAINING PROTEIN"/>
    <property type="match status" value="1"/>
</dbReference>
<reference evidence="2" key="2">
    <citation type="submission" date="2021-01" db="UniProtKB">
        <authorList>
            <consortium name="EnsemblPlants"/>
        </authorList>
    </citation>
    <scope>IDENTIFICATION</scope>
</reference>
<dbReference type="AlphaFoldDB" id="A0A7N2M256"/>
<dbReference type="SUPFAM" id="SSF81383">
    <property type="entry name" value="F-box domain"/>
    <property type="match status" value="1"/>
</dbReference>
<feature type="domain" description="F-box" evidence="1">
    <location>
        <begin position="22"/>
        <end position="64"/>
    </location>
</feature>
<dbReference type="RefSeq" id="XP_030975583.1">
    <property type="nucleotide sequence ID" value="XM_031119723.1"/>
</dbReference>
<evidence type="ECO:0000259" key="1">
    <source>
        <dbReference type="SMART" id="SM00256"/>
    </source>
</evidence>
<dbReference type="InterPro" id="IPR005174">
    <property type="entry name" value="KIB1-4_b-propeller"/>
</dbReference>
<proteinExistence type="predicted"/>
<dbReference type="KEGG" id="qlo:115995237"/>
<name>A0A7N2M256_QUELO</name>
<dbReference type="InterPro" id="IPR001810">
    <property type="entry name" value="F-box_dom"/>
</dbReference>
<keyword evidence="3" id="KW-1185">Reference proteome</keyword>
<dbReference type="InterPro" id="IPR051304">
    <property type="entry name" value="SCF_F-box_domain"/>
</dbReference>
<dbReference type="Proteomes" id="UP000594261">
    <property type="component" value="Chromosome 6"/>
</dbReference>
<accession>A0A7N2M256</accession>
<sequence length="409" mass="46667">MSRSKSTKNKDMGEERVEWSDLPKELLPTIGKSLDTRIDIVRFRSVCNSWRSSIPSNKSPRFPLKFPNPYSPTSSTQAQAPAYLCESTIYRLQRLNPSTSSNKAWLVKVEQYSNSGGKLCVFDPISNRLSRYPNKTLNLLDFRVIELTKAYMLRYKVRAGSTTSTNEIEQVLSVRDSSILRVTKVVMFPNSPWTNVNDSAVFVIFGAGTLGFAKSGAKSLTVVDDNNVEYDDIIVYKGQFYVIDTLGNVSWIDNSSLKLVPFLPPLCGLGGQKHLVESCGALYVVDRYFNKKRRRVEHTNRHFRDSDGPKVVDFKVYKLNEEWGRWELEKSLGDRAFVLGNDCCLSISAEEFTGYKRNCIYFNNQNETHVFNLEDSSFGDLQDIHPSWLCSNLRDLQDIHPSWLRSNLL</sequence>
<evidence type="ECO:0000313" key="3">
    <source>
        <dbReference type="Proteomes" id="UP000594261"/>
    </source>
</evidence>
<dbReference type="OMA" id="NNMEGEF"/>